<feature type="region of interest" description="Disordered" evidence="1">
    <location>
        <begin position="387"/>
        <end position="411"/>
    </location>
</feature>
<evidence type="ECO:0000313" key="2">
    <source>
        <dbReference type="EMBL" id="CAG5109378.1"/>
    </source>
</evidence>
<feature type="non-terminal residue" evidence="2">
    <location>
        <position position="1"/>
    </location>
</feature>
<keyword evidence="3" id="KW-1185">Reference proteome</keyword>
<gene>
    <name evidence="2" type="ORF">HICCMSTLAB_LOCUS14014</name>
</gene>
<organism evidence="2 3">
    <name type="scientific">Cotesia congregata</name>
    <name type="common">Parasitoid wasp</name>
    <name type="synonym">Apanteles congregatus</name>
    <dbReference type="NCBI Taxonomy" id="51543"/>
    <lineage>
        <taxon>Eukaryota</taxon>
        <taxon>Metazoa</taxon>
        <taxon>Ecdysozoa</taxon>
        <taxon>Arthropoda</taxon>
        <taxon>Hexapoda</taxon>
        <taxon>Insecta</taxon>
        <taxon>Pterygota</taxon>
        <taxon>Neoptera</taxon>
        <taxon>Endopterygota</taxon>
        <taxon>Hymenoptera</taxon>
        <taxon>Apocrita</taxon>
        <taxon>Ichneumonoidea</taxon>
        <taxon>Braconidae</taxon>
        <taxon>Microgastrinae</taxon>
        <taxon>Cotesia</taxon>
    </lineage>
</organism>
<comment type="caution">
    <text evidence="2">The sequence shown here is derived from an EMBL/GenBank/DDBJ whole genome shotgun (WGS) entry which is preliminary data.</text>
</comment>
<evidence type="ECO:0000313" key="3">
    <source>
        <dbReference type="Proteomes" id="UP000786811"/>
    </source>
</evidence>
<protein>
    <submittedName>
        <fullName evidence="2">Uncharacterized protein</fullName>
    </submittedName>
</protein>
<sequence>YVATVVVLMERRNTELYNAIMNVRRLSHLDLIFQPLKYMDAVVKYWVKSRISVPDSFLSMCLVVPLLPAYLFEEAEKFLRDVVAENRWQNEDPNILSFLSYLHTTWLRYSKHVSVYECESLTTDGAESFHRHNKIKLGGRHPCIWTLSDGIEKILIDEEINYKRLLTTAKPPKRRTPQYVIDRLNYVNNLKRMISKENQKFDVATYLKMMPKSIEELLFTLKLIIGNDIDFITNDDSVPHELDIPKKEEIKGDYQQLLTEVEEMIPPKSCNPFKKSREPINISPFFPTQSSASKCQVSQSSKIPTKFSNPSLKNKEKAVKNSPLVSPKFTQVMTISGTKYKKPPSSTVTSHSLKIPQKPDNTTLKKIKLLTATPLVLPKSNEILMSSVTNNRKPPSSTVTSHSLTIPEKPDNPILKENKPFFFYKIQKIIKRIEEFPHLMNFFEHTIHINMFLFLTKS</sequence>
<dbReference type="Proteomes" id="UP000786811">
    <property type="component" value="Unassembled WGS sequence"/>
</dbReference>
<dbReference type="OrthoDB" id="7553104at2759"/>
<feature type="compositionally biased region" description="Polar residues" evidence="1">
    <location>
        <begin position="387"/>
        <end position="404"/>
    </location>
</feature>
<name>A0A8J2HUL0_COTCN</name>
<evidence type="ECO:0000256" key="1">
    <source>
        <dbReference type="SAM" id="MobiDB-lite"/>
    </source>
</evidence>
<accession>A0A8J2HUL0</accession>
<dbReference type="AlphaFoldDB" id="A0A8J2HUL0"/>
<dbReference type="EMBL" id="CAJNRD030001261">
    <property type="protein sequence ID" value="CAG5109378.1"/>
    <property type="molecule type" value="Genomic_DNA"/>
</dbReference>
<proteinExistence type="predicted"/>
<reference evidence="2" key="1">
    <citation type="submission" date="2021-04" db="EMBL/GenBank/DDBJ databases">
        <authorList>
            <person name="Chebbi M.A.C M."/>
        </authorList>
    </citation>
    <scope>NUCLEOTIDE SEQUENCE</scope>
</reference>